<dbReference type="EMBL" id="JAVXUP010001244">
    <property type="protein sequence ID" value="KAK3014133.1"/>
    <property type="molecule type" value="Genomic_DNA"/>
</dbReference>
<dbReference type="AlphaFoldDB" id="A0AA88VUF1"/>
<feature type="binding site" evidence="10">
    <location>
        <position position="522"/>
    </location>
    <ligand>
        <name>ATP</name>
        <dbReference type="ChEBI" id="CHEBI:30616"/>
    </ligand>
</feature>
<gene>
    <name evidence="14" type="ORF">RJ639_007925</name>
</gene>
<keyword evidence="4 9" id="KW-0317">Glutathione biosynthesis</keyword>
<accession>A0AA88VUF1</accession>
<dbReference type="Pfam" id="PF03917">
    <property type="entry name" value="GSH_synth_ATP"/>
    <property type="match status" value="2"/>
</dbReference>
<dbReference type="GO" id="GO:0005829">
    <property type="term" value="C:cytosol"/>
    <property type="evidence" value="ECO:0007669"/>
    <property type="project" value="TreeGrafter"/>
</dbReference>
<dbReference type="GO" id="GO:0005524">
    <property type="term" value="F:ATP binding"/>
    <property type="evidence" value="ECO:0007669"/>
    <property type="project" value="UniProtKB-UniRule"/>
</dbReference>
<dbReference type="Proteomes" id="UP001188597">
    <property type="component" value="Unassembled WGS sequence"/>
</dbReference>
<protein>
    <recommendedName>
        <fullName evidence="9">Glutathione synthetase</fullName>
        <shortName evidence="9">GSH-S</shortName>
        <ecNumber evidence="9">6.3.2.3</ecNumber>
    </recommendedName>
</protein>
<feature type="binding site" evidence="10">
    <location>
        <position position="606"/>
    </location>
    <ligand>
        <name>ATP</name>
        <dbReference type="ChEBI" id="CHEBI:30616"/>
    </ligand>
</feature>
<keyword evidence="7 9" id="KW-0067">ATP-binding</keyword>
<evidence type="ECO:0000256" key="1">
    <source>
        <dbReference type="ARBA" id="ARBA00004965"/>
    </source>
</evidence>
<feature type="binding site" evidence="10">
    <location>
        <begin position="547"/>
        <end position="550"/>
    </location>
    <ligand>
        <name>ATP</name>
        <dbReference type="ChEBI" id="CHEBI:30616"/>
    </ligand>
</feature>
<keyword evidence="5 9" id="KW-0479">Metal-binding</keyword>
<evidence type="ECO:0000256" key="5">
    <source>
        <dbReference type="ARBA" id="ARBA00022723"/>
    </source>
</evidence>
<feature type="binding site" evidence="10">
    <location>
        <position position="573"/>
    </location>
    <ligand>
        <name>ATP</name>
        <dbReference type="ChEBI" id="CHEBI:30616"/>
    </ligand>
</feature>
<keyword evidence="3 9" id="KW-0436">Ligase</keyword>
<organism evidence="14 15">
    <name type="scientific">Escallonia herrerae</name>
    <dbReference type="NCBI Taxonomy" id="1293975"/>
    <lineage>
        <taxon>Eukaryota</taxon>
        <taxon>Viridiplantae</taxon>
        <taxon>Streptophyta</taxon>
        <taxon>Embryophyta</taxon>
        <taxon>Tracheophyta</taxon>
        <taxon>Spermatophyta</taxon>
        <taxon>Magnoliopsida</taxon>
        <taxon>eudicotyledons</taxon>
        <taxon>Gunneridae</taxon>
        <taxon>Pentapetalae</taxon>
        <taxon>asterids</taxon>
        <taxon>campanulids</taxon>
        <taxon>Escalloniales</taxon>
        <taxon>Escalloniaceae</taxon>
        <taxon>Escallonia</taxon>
    </lineage>
</organism>
<dbReference type="InterPro" id="IPR016185">
    <property type="entry name" value="PreATP-grasp_dom_sf"/>
</dbReference>
<dbReference type="Gene3D" id="1.10.1080.10">
    <property type="entry name" value="Glutathione Synthetase, Chain A, domain 3"/>
    <property type="match status" value="1"/>
</dbReference>
<feature type="binding site" evidence="10">
    <location>
        <begin position="511"/>
        <end position="520"/>
    </location>
    <ligand>
        <name>ATP</name>
        <dbReference type="ChEBI" id="CHEBI:30616"/>
    </ligand>
</feature>
<comment type="cofactor">
    <cofactor evidence="9 11">
        <name>Mg(2+)</name>
        <dbReference type="ChEBI" id="CHEBI:18420"/>
    </cofactor>
    <text evidence="9 11">Binds 1 Mg(2+) ion per subunit.</text>
</comment>
<evidence type="ECO:0000256" key="9">
    <source>
        <dbReference type="PIRNR" id="PIRNR001558"/>
    </source>
</evidence>
<dbReference type="InterPro" id="IPR014709">
    <property type="entry name" value="Glutathione_synthase_C_euk"/>
</dbReference>
<feature type="binding site" evidence="12">
    <location>
        <begin position="609"/>
        <end position="610"/>
    </location>
    <ligand>
        <name>substrate</name>
    </ligand>
</feature>
<feature type="binding site" evidence="10">
    <location>
        <position position="236"/>
    </location>
    <ligand>
        <name>substrate</name>
    </ligand>
</feature>
<feature type="binding site" evidence="10">
    <location>
        <position position="598"/>
    </location>
    <ligand>
        <name>substrate</name>
    </ligand>
</feature>
<dbReference type="InterPro" id="IPR004887">
    <property type="entry name" value="GSH_synth_subst-bd"/>
</dbReference>
<feature type="binding site" evidence="12">
    <location>
        <begin position="256"/>
        <end position="259"/>
    </location>
    <ligand>
        <name>substrate</name>
    </ligand>
</feature>
<dbReference type="InterPro" id="IPR005615">
    <property type="entry name" value="Glutathione_synthase"/>
</dbReference>
<feature type="binding site" evidence="10">
    <location>
        <position position="457"/>
    </location>
    <ligand>
        <name>ATP</name>
        <dbReference type="ChEBI" id="CHEBI:30616"/>
    </ligand>
</feature>
<evidence type="ECO:0000259" key="13">
    <source>
        <dbReference type="Pfam" id="PF03199"/>
    </source>
</evidence>
<dbReference type="Gene3D" id="3.30.470.20">
    <property type="entry name" value="ATP-grasp fold, B domain"/>
    <property type="match status" value="2"/>
</dbReference>
<feature type="binding site" evidence="10">
    <location>
        <position position="252"/>
    </location>
    <ligand>
        <name>ATP</name>
        <dbReference type="ChEBI" id="CHEBI:30616"/>
    </ligand>
</feature>
<dbReference type="InterPro" id="IPR037013">
    <property type="entry name" value="GSH-S_sub-bd_sf"/>
</dbReference>
<dbReference type="PIRSF" id="PIRSF001558">
    <property type="entry name" value="GSHase"/>
    <property type="match status" value="1"/>
</dbReference>
<dbReference type="NCBIfam" id="TIGR01986">
    <property type="entry name" value="glut_syn_euk"/>
    <property type="match status" value="1"/>
</dbReference>
<keyword evidence="6 9" id="KW-0547">Nucleotide-binding</keyword>
<evidence type="ECO:0000256" key="3">
    <source>
        <dbReference type="ARBA" id="ARBA00022598"/>
    </source>
</evidence>
<comment type="catalytic activity">
    <reaction evidence="9">
        <text>gamma-L-glutamyl-L-cysteine + glycine + ATP = glutathione + ADP + phosphate + H(+)</text>
        <dbReference type="Rhea" id="RHEA:13557"/>
        <dbReference type="ChEBI" id="CHEBI:15378"/>
        <dbReference type="ChEBI" id="CHEBI:30616"/>
        <dbReference type="ChEBI" id="CHEBI:43474"/>
        <dbReference type="ChEBI" id="CHEBI:57305"/>
        <dbReference type="ChEBI" id="CHEBI:57925"/>
        <dbReference type="ChEBI" id="CHEBI:58173"/>
        <dbReference type="ChEBI" id="CHEBI:456216"/>
        <dbReference type="EC" id="6.3.2.3"/>
    </reaction>
</comment>
<dbReference type="EC" id="6.3.2.3" evidence="9"/>
<feature type="domain" description="Glutathione synthase substrate-binding" evidence="13">
    <location>
        <begin position="376"/>
        <end position="454"/>
    </location>
</feature>
<evidence type="ECO:0000256" key="4">
    <source>
        <dbReference type="ARBA" id="ARBA00022684"/>
    </source>
</evidence>
<reference evidence="14" key="1">
    <citation type="submission" date="2022-12" db="EMBL/GenBank/DDBJ databases">
        <title>Draft genome assemblies for two species of Escallonia (Escalloniales).</title>
        <authorList>
            <person name="Chanderbali A."/>
            <person name="Dervinis C."/>
            <person name="Anghel I."/>
            <person name="Soltis D."/>
            <person name="Soltis P."/>
            <person name="Zapata F."/>
        </authorList>
    </citation>
    <scope>NUCLEOTIDE SEQUENCE</scope>
    <source>
        <strain evidence="14">UCBG64.0493</strain>
        <tissue evidence="14">Leaf</tissue>
    </source>
</reference>
<dbReference type="Gene3D" id="3.40.50.1760">
    <property type="entry name" value="Glutathione synthase, substrate-binding domain superfamily, eukaryotic"/>
    <property type="match status" value="1"/>
</dbReference>
<evidence type="ECO:0000256" key="2">
    <source>
        <dbReference type="ARBA" id="ARBA00010385"/>
    </source>
</evidence>
<dbReference type="SUPFAM" id="SSF56059">
    <property type="entry name" value="Glutathione synthetase ATP-binding domain-like"/>
    <property type="match status" value="1"/>
</dbReference>
<feature type="binding site" evidence="10">
    <location>
        <position position="600"/>
    </location>
    <ligand>
        <name>ATP</name>
        <dbReference type="ChEBI" id="CHEBI:30616"/>
    </ligand>
</feature>
<dbReference type="PANTHER" id="PTHR11130">
    <property type="entry name" value="GLUTATHIONE SYNTHETASE"/>
    <property type="match status" value="1"/>
</dbReference>
<dbReference type="InterPro" id="IPR014049">
    <property type="entry name" value="Glutathione_synthase_N_euk"/>
</dbReference>
<dbReference type="GO" id="GO:0043295">
    <property type="term" value="F:glutathione binding"/>
    <property type="evidence" value="ECO:0007669"/>
    <property type="project" value="UniProtKB-UniRule"/>
</dbReference>
<dbReference type="PANTHER" id="PTHR11130:SF0">
    <property type="entry name" value="GLUTATHIONE SYNTHETASE"/>
    <property type="match status" value="1"/>
</dbReference>
<keyword evidence="15" id="KW-1185">Reference proteome</keyword>
<feature type="binding site" evidence="11">
    <location>
        <position position="515"/>
    </location>
    <ligand>
        <name>Mg(2+)</name>
        <dbReference type="ChEBI" id="CHEBI:18420"/>
    </ligand>
</feature>
<dbReference type="GO" id="GO:0000287">
    <property type="term" value="F:magnesium ion binding"/>
    <property type="evidence" value="ECO:0007669"/>
    <property type="project" value="UniProtKB-UniRule"/>
</dbReference>
<dbReference type="Pfam" id="PF03199">
    <property type="entry name" value="GSH_synthase"/>
    <property type="match status" value="1"/>
</dbReference>
<feature type="binding site" evidence="12">
    <location>
        <begin position="324"/>
        <end position="326"/>
    </location>
    <ligand>
        <name>substrate</name>
    </ligand>
</feature>
<evidence type="ECO:0000256" key="12">
    <source>
        <dbReference type="PIRSR" id="PIRSR001558-3"/>
    </source>
</evidence>
<feature type="binding site" evidence="12">
    <location>
        <begin position="418"/>
        <end position="421"/>
    </location>
    <ligand>
        <name>substrate</name>
    </ligand>
</feature>
<comment type="caution">
    <text evidence="14">The sequence shown here is derived from an EMBL/GenBank/DDBJ whole genome shotgun (WGS) entry which is preliminary data.</text>
</comment>
<evidence type="ECO:0000313" key="15">
    <source>
        <dbReference type="Proteomes" id="UP001188597"/>
    </source>
</evidence>
<feature type="binding site" evidence="10">
    <location>
        <position position="330"/>
    </location>
    <ligand>
        <name>substrate</name>
    </ligand>
</feature>
<feature type="binding site" evidence="11">
    <location>
        <position position="252"/>
    </location>
    <ligand>
        <name>Mg(2+)</name>
        <dbReference type="ChEBI" id="CHEBI:18420"/>
    </ligand>
</feature>
<comment type="pathway">
    <text evidence="1 9">Sulfur metabolism; glutathione biosynthesis; glutathione from L-cysteine and L-glutamate: step 2/2.</text>
</comment>
<dbReference type="FunFam" id="3.30.1490.80:FF:000010">
    <property type="entry name" value="Glutathione synthetase"/>
    <property type="match status" value="1"/>
</dbReference>
<dbReference type="Gene3D" id="3.30.1490.80">
    <property type="match status" value="1"/>
</dbReference>
<evidence type="ECO:0000256" key="7">
    <source>
        <dbReference type="ARBA" id="ARBA00022840"/>
    </source>
</evidence>
<keyword evidence="8 9" id="KW-0460">Magnesium</keyword>
<evidence type="ECO:0000256" key="10">
    <source>
        <dbReference type="PIRSR" id="PIRSR001558-1"/>
    </source>
</evidence>
<dbReference type="CDD" id="cd00228">
    <property type="entry name" value="eu-GS"/>
    <property type="match status" value="1"/>
</dbReference>
<feature type="binding site" evidence="11">
    <location>
        <position position="254"/>
    </location>
    <ligand>
        <name>Mg(2+)</name>
        <dbReference type="ChEBI" id="CHEBI:18420"/>
    </ligand>
</feature>
<evidence type="ECO:0000256" key="8">
    <source>
        <dbReference type="ARBA" id="ARBA00022842"/>
    </source>
</evidence>
<dbReference type="InterPro" id="IPR014042">
    <property type="entry name" value="Glutathione_synthase_a-hlx"/>
</dbReference>
<evidence type="ECO:0000313" key="14">
    <source>
        <dbReference type="EMBL" id="KAK3014133.1"/>
    </source>
</evidence>
<sequence>MGAGHSSSCSLSLPTTIGFAAATTASPVNKLIKSPFNPTNRFCNTHFRLPFKTSIENQLSNSTLSVVKCSGCSTVEDIKTQGEIGVKNPMAHPHSIDQELLEQLVYDALVWSSLHGLVVGDRSVQRSGTVPGVGMVHAPFALLPLSFPESRYRQACELAPIFNELVDRVSLDGNFLQDSLSRLSSPVALFAPIGVRDITCPALTKKVDPFTSRLLEIHSKMLEIDKKEEIRLGLHRSDYMLDEQTNMLLQIELNTISSSFPGLSSLVSELHRSLLDQYREHLKLDSEKIPRNTAVSCFAEALAKAWTQYDNPRSVVLIVVQSEERNMYDQHWLCTLLKERYPFCHACKLIYIRIQQYRKSVSLERHFFNVFRCFPQLINTHNVTVVRKTLTEIDAQGELLPDGTLIVGGKEVAVVYFRAGYAPTDYPSELEWGARLLIEQSSAIKCPSISYHLAGTKKIQQELAKPNVLERFLENEEDIAKVRRCFAGLWSLDDVEVVKDVISRPELYVMKPQREGGGNNIYGDDVRKTLQRLQSEGTEEDAAFILMQRIFPTITPTILMRDGIFYKEDAVSELGIYGAYLRNKEKVLANDQCGYLMRTKVSSSNEGGVAAGFAVLDSIYLD</sequence>
<dbReference type="GO" id="GO:0004363">
    <property type="term" value="F:glutathione synthase activity"/>
    <property type="evidence" value="ECO:0007669"/>
    <property type="project" value="UniProtKB-UniRule"/>
</dbReference>
<evidence type="ECO:0000256" key="11">
    <source>
        <dbReference type="PIRSR" id="PIRSR001558-2"/>
    </source>
</evidence>
<dbReference type="Gene3D" id="3.30.1490.50">
    <property type="match status" value="1"/>
</dbReference>
<dbReference type="FunFam" id="3.30.1490.50:FF:000002">
    <property type="entry name" value="Glutathione synthetase"/>
    <property type="match status" value="1"/>
</dbReference>
<comment type="similarity">
    <text evidence="2 9">Belongs to the eukaryotic GSH synthase family.</text>
</comment>
<evidence type="ECO:0000256" key="6">
    <source>
        <dbReference type="ARBA" id="ARBA00022741"/>
    </source>
</evidence>
<proteinExistence type="inferred from homology"/>
<dbReference type="SUPFAM" id="SSF52440">
    <property type="entry name" value="PreATP-grasp domain"/>
    <property type="match status" value="1"/>
</dbReference>
<name>A0AA88VUF1_9ASTE</name>